<keyword evidence="1" id="KW-1133">Transmembrane helix</keyword>
<sequence>MTPRKRSIGSVKKELITKSKEAALSAIKVFNDPLITFKSETFIVLMIIAWTYLLHAYYRSKGIEYRYFRQGPKRRIFDKTKRGSYKYWELERCLNDKSCPIDRDTANNLKFLIGLRHEIEHQMTRSLDGFLSGRYQACAINYNDYLKKIFGKKQGIDSQLTYSIQFLELSEEQIRHKTHETHIPKRLQTYIADFDGALNHEEYNSSRFSYRMLFKRKLVNRPGQADRVVEFIDPKSDLAKHIDKEYWVKKEVERPKFRPTNVVKAVQKAGFDKFRVNPEHVHMWQSEDAKDPGKGYGVEVQGAWYWYQSWINRCIELCEASGNLYKDDSSPACEMDQTPKDAVPVTISDHAFECVRLSEADFKNDKAVYVVLCVKESGKWTVLNVGGRRSMLFNINTLNRKDLWYEKCPDRNLWVCSYPAHHKKDSDQNLKKLEKTIIKKYNVPT</sequence>
<keyword evidence="1" id="KW-0812">Transmembrane</keyword>
<evidence type="ECO:0000313" key="4">
    <source>
        <dbReference type="Proteomes" id="UP000605201"/>
    </source>
</evidence>
<proteinExistence type="predicted"/>
<feature type="transmembrane region" description="Helical" evidence="1">
    <location>
        <begin position="41"/>
        <end position="58"/>
    </location>
</feature>
<evidence type="ECO:0000313" key="3">
    <source>
        <dbReference type="EMBL" id="MBC8433298.1"/>
    </source>
</evidence>
<name>A0A8J6TR45_9BACT</name>
<accession>A0A8J6TR45</accession>
<gene>
    <name evidence="3" type="ORF">H8D96_15415</name>
</gene>
<keyword evidence="1" id="KW-0472">Membrane</keyword>
<organism evidence="3 4">
    <name type="scientific">Candidatus Desulfatibia vada</name>
    <dbReference type="NCBI Taxonomy" id="2841696"/>
    <lineage>
        <taxon>Bacteria</taxon>
        <taxon>Pseudomonadati</taxon>
        <taxon>Thermodesulfobacteriota</taxon>
        <taxon>Desulfobacteria</taxon>
        <taxon>Desulfobacterales</taxon>
        <taxon>Desulfobacterales incertae sedis</taxon>
        <taxon>Candidatus Desulfatibia</taxon>
    </lineage>
</organism>
<feature type="domain" description="DUF3644" evidence="2">
    <location>
        <begin position="14"/>
        <end position="196"/>
    </location>
</feature>
<dbReference type="InterPro" id="IPR022104">
    <property type="entry name" value="DUF3644"/>
</dbReference>
<comment type="caution">
    <text evidence="3">The sequence shown here is derived from an EMBL/GenBank/DDBJ whole genome shotgun (WGS) entry which is preliminary data.</text>
</comment>
<protein>
    <submittedName>
        <fullName evidence="3">DUF3644 domain-containing protein</fullName>
    </submittedName>
</protein>
<dbReference type="AlphaFoldDB" id="A0A8J6TR45"/>
<evidence type="ECO:0000259" key="2">
    <source>
        <dbReference type="Pfam" id="PF12358"/>
    </source>
</evidence>
<evidence type="ECO:0000256" key="1">
    <source>
        <dbReference type="SAM" id="Phobius"/>
    </source>
</evidence>
<reference evidence="3 4" key="1">
    <citation type="submission" date="2020-08" db="EMBL/GenBank/DDBJ databases">
        <title>Bridging the membrane lipid divide: bacteria of the FCB group superphylum have the potential to synthesize archaeal ether lipids.</title>
        <authorList>
            <person name="Villanueva L."/>
            <person name="Von Meijenfeldt F.A.B."/>
            <person name="Westbye A.B."/>
            <person name="Yadav S."/>
            <person name="Hopmans E.C."/>
            <person name="Dutilh B.E."/>
            <person name="Sinninghe Damste J.S."/>
        </authorList>
    </citation>
    <scope>NUCLEOTIDE SEQUENCE [LARGE SCALE GENOMIC DNA]</scope>
    <source>
        <strain evidence="3">NIOZ-UU17</strain>
    </source>
</reference>
<dbReference type="EMBL" id="JACNIG010000288">
    <property type="protein sequence ID" value="MBC8433298.1"/>
    <property type="molecule type" value="Genomic_DNA"/>
</dbReference>
<dbReference type="Pfam" id="PF12358">
    <property type="entry name" value="DUF3644"/>
    <property type="match status" value="1"/>
</dbReference>
<dbReference type="Proteomes" id="UP000605201">
    <property type="component" value="Unassembled WGS sequence"/>
</dbReference>